<keyword evidence="1 3" id="KW-0378">Hydrolase</keyword>
<dbReference type="InterPro" id="IPR029058">
    <property type="entry name" value="AB_hydrolase_fold"/>
</dbReference>
<sequence length="310" mass="34991">MEIINEKLNEMMVDLFEKSTRIDLITSNVLFNEPLGELVYQDPEHNGEYSLDRVVTNISHPQLTIFTPEHSNGCGILVIPGGGYQAVMFDKEGTALAPFFLSKGYTIFVLTYRLPSPLFSDDINRPFNDAILAMMYIRKNASKWKIEKDRIGIMGFSAGGHVAAMLITQAYNADSCILSNEKIDINLIMPNFAGLIYPVISMSDSITHKGSKDKLISHDTDDINIKNYSAECNVNSKLPPVFLLHCCDDPLVPVENSLLMFDSLIKYNVPTEMHIYEKGGHGFGIQWTSDLPVKRWPELFINWIESKIIY</sequence>
<dbReference type="SUPFAM" id="SSF53474">
    <property type="entry name" value="alpha/beta-Hydrolases"/>
    <property type="match status" value="1"/>
</dbReference>
<proteinExistence type="predicted"/>
<dbReference type="GO" id="GO:0016787">
    <property type="term" value="F:hydrolase activity"/>
    <property type="evidence" value="ECO:0007669"/>
    <property type="project" value="UniProtKB-KW"/>
</dbReference>
<dbReference type="Proteomes" id="UP001224739">
    <property type="component" value="Unassembled WGS sequence"/>
</dbReference>
<dbReference type="RefSeq" id="WP_228407245.1">
    <property type="nucleotide sequence ID" value="NZ_JASVWJ010000007.1"/>
</dbReference>
<evidence type="ECO:0000313" key="4">
    <source>
        <dbReference type="Proteomes" id="UP001224739"/>
    </source>
</evidence>
<reference evidence="3" key="1">
    <citation type="submission" date="2023-06" db="EMBL/GenBank/DDBJ databases">
        <title>Acute promotion of culturable opportunistic pathogens and persistent increase of antibiotic resistance following antibiotic exposure in mouse gut microbiota.</title>
        <authorList>
            <person name="Li L."/>
            <person name="Wang B."/>
            <person name="Sun Y."/>
            <person name="Wang M."/>
            <person name="Xu H."/>
        </authorList>
    </citation>
    <scope>NUCLEOTIDE SEQUENCE</scope>
    <source>
        <strain evidence="3">EPA10_1</strain>
    </source>
</reference>
<feature type="domain" description="BD-FAE-like" evidence="2">
    <location>
        <begin position="67"/>
        <end position="263"/>
    </location>
</feature>
<dbReference type="PANTHER" id="PTHR48081">
    <property type="entry name" value="AB HYDROLASE SUPERFAMILY PROTEIN C4A8.06C"/>
    <property type="match status" value="1"/>
</dbReference>
<dbReference type="PANTHER" id="PTHR48081:SF6">
    <property type="entry name" value="PEPTIDASE S9 PROLYL OLIGOPEPTIDASE CATALYTIC DOMAIN-CONTAINING PROTEIN"/>
    <property type="match status" value="1"/>
</dbReference>
<accession>A0AAW7CNQ6</accession>
<dbReference type="EMBL" id="JASVWL010000011">
    <property type="protein sequence ID" value="MDL5355904.1"/>
    <property type="molecule type" value="Genomic_DNA"/>
</dbReference>
<evidence type="ECO:0000259" key="2">
    <source>
        <dbReference type="Pfam" id="PF20434"/>
    </source>
</evidence>
<dbReference type="InterPro" id="IPR050300">
    <property type="entry name" value="GDXG_lipolytic_enzyme"/>
</dbReference>
<protein>
    <submittedName>
        <fullName evidence="3">Alpha/beta hydrolase</fullName>
    </submittedName>
</protein>
<dbReference type="Pfam" id="PF20434">
    <property type="entry name" value="BD-FAE"/>
    <property type="match status" value="1"/>
</dbReference>
<dbReference type="GeneID" id="83613137"/>
<dbReference type="InterPro" id="IPR049492">
    <property type="entry name" value="BD-FAE-like_dom"/>
</dbReference>
<dbReference type="AlphaFoldDB" id="A0AAW7CNQ6"/>
<gene>
    <name evidence="3" type="ORF">QSH02_13770</name>
</gene>
<evidence type="ECO:0000313" key="3">
    <source>
        <dbReference type="EMBL" id="MDL5355904.1"/>
    </source>
</evidence>
<comment type="caution">
    <text evidence="3">The sequence shown here is derived from an EMBL/GenBank/DDBJ whole genome shotgun (WGS) entry which is preliminary data.</text>
</comment>
<evidence type="ECO:0000256" key="1">
    <source>
        <dbReference type="ARBA" id="ARBA00022801"/>
    </source>
</evidence>
<name>A0AAW7CNQ6_9GAMM</name>
<dbReference type="Gene3D" id="3.40.50.1820">
    <property type="entry name" value="alpha/beta hydrolase"/>
    <property type="match status" value="1"/>
</dbReference>
<organism evidence="3 4">
    <name type="scientific">Proteus faecis</name>
    <dbReference type="NCBI Taxonomy" id="2050967"/>
    <lineage>
        <taxon>Bacteria</taxon>
        <taxon>Pseudomonadati</taxon>
        <taxon>Pseudomonadota</taxon>
        <taxon>Gammaproteobacteria</taxon>
        <taxon>Enterobacterales</taxon>
        <taxon>Morganellaceae</taxon>
        <taxon>Proteus</taxon>
    </lineage>
</organism>